<dbReference type="SMART" id="SM01115">
    <property type="entry name" value="cwf21"/>
    <property type="match status" value="1"/>
</dbReference>
<sequence length="106" mass="12018">LTATAADLQVFAQGELAVESITNNIVAYTKTFTENVIERYLKIETERQIELKCADFEMLMENKGFDEAEIEKKVNEYRKLLLSQVASGELDIEAEMDAKDSHARAK</sequence>
<dbReference type="Proteomes" id="UP000887564">
    <property type="component" value="Unplaced"/>
</dbReference>
<dbReference type="CDD" id="cd21373">
    <property type="entry name" value="cwf21_SRRM2-like"/>
    <property type="match status" value="1"/>
</dbReference>
<reference evidence="3" key="1">
    <citation type="submission" date="2022-11" db="UniProtKB">
        <authorList>
            <consortium name="WormBaseParasite"/>
        </authorList>
    </citation>
    <scope>IDENTIFICATION</scope>
</reference>
<dbReference type="Pfam" id="PF08312">
    <property type="entry name" value="cwf21"/>
    <property type="match status" value="1"/>
</dbReference>
<evidence type="ECO:0000313" key="2">
    <source>
        <dbReference type="Proteomes" id="UP000887564"/>
    </source>
</evidence>
<feature type="domain" description="CWF21" evidence="1">
    <location>
        <begin position="41"/>
        <end position="86"/>
    </location>
</feature>
<proteinExistence type="predicted"/>
<evidence type="ECO:0000313" key="3">
    <source>
        <dbReference type="WBParaSite" id="PEQ_0000062901-mRNA-1"/>
    </source>
</evidence>
<dbReference type="Gene3D" id="6.10.140.420">
    <property type="match status" value="1"/>
</dbReference>
<evidence type="ECO:0000259" key="1">
    <source>
        <dbReference type="SMART" id="SM01115"/>
    </source>
</evidence>
<name>A0A914R1Z9_PAREQ</name>
<keyword evidence="2" id="KW-1185">Reference proteome</keyword>
<dbReference type="InterPro" id="IPR013170">
    <property type="entry name" value="mRNA_splic_Cwf21_dom"/>
</dbReference>
<protein>
    <submittedName>
        <fullName evidence="3">CWF21 domain-containing protein</fullName>
    </submittedName>
</protein>
<organism evidence="2 3">
    <name type="scientific">Parascaris equorum</name>
    <name type="common">Equine roundworm</name>
    <dbReference type="NCBI Taxonomy" id="6256"/>
    <lineage>
        <taxon>Eukaryota</taxon>
        <taxon>Metazoa</taxon>
        <taxon>Ecdysozoa</taxon>
        <taxon>Nematoda</taxon>
        <taxon>Chromadorea</taxon>
        <taxon>Rhabditida</taxon>
        <taxon>Spirurina</taxon>
        <taxon>Ascaridomorpha</taxon>
        <taxon>Ascaridoidea</taxon>
        <taxon>Ascarididae</taxon>
        <taxon>Parascaris</taxon>
    </lineage>
</organism>
<dbReference type="AlphaFoldDB" id="A0A914R1Z9"/>
<dbReference type="WBParaSite" id="PEQ_0000062901-mRNA-1">
    <property type="protein sequence ID" value="PEQ_0000062901-mRNA-1"/>
    <property type="gene ID" value="PEQ_0000062901"/>
</dbReference>
<dbReference type="GO" id="GO:0005634">
    <property type="term" value="C:nucleus"/>
    <property type="evidence" value="ECO:0007669"/>
    <property type="project" value="UniProtKB-ARBA"/>
</dbReference>
<accession>A0A914R1Z9</accession>